<evidence type="ECO:0000313" key="1">
    <source>
        <dbReference type="EMBL" id="EFO14775.1"/>
    </source>
</evidence>
<dbReference type="KEGG" id="loa:LOAG_13740"/>
<protein>
    <submittedName>
        <fullName evidence="1">Uncharacterized protein</fullName>
    </submittedName>
</protein>
<name>A0A1S0TKB3_LOALO</name>
<reference evidence="1" key="1">
    <citation type="submission" date="2012-04" db="EMBL/GenBank/DDBJ databases">
        <title>The Genome Sequence of Loa loa.</title>
        <authorList>
            <consortium name="The Broad Institute Genome Sequencing Platform"/>
            <consortium name="Broad Institute Genome Sequencing Center for Infectious Disease"/>
            <person name="Nutman T.B."/>
            <person name="Fink D.L."/>
            <person name="Russ C."/>
            <person name="Young S."/>
            <person name="Zeng Q."/>
            <person name="Gargeya S."/>
            <person name="Alvarado L."/>
            <person name="Berlin A."/>
            <person name="Chapman S.B."/>
            <person name="Chen Z."/>
            <person name="Freedman E."/>
            <person name="Gellesch M."/>
            <person name="Goldberg J."/>
            <person name="Griggs A."/>
            <person name="Gujja S."/>
            <person name="Heilman E.R."/>
            <person name="Heiman D."/>
            <person name="Howarth C."/>
            <person name="Mehta T."/>
            <person name="Neiman D."/>
            <person name="Pearson M."/>
            <person name="Roberts A."/>
            <person name="Saif S."/>
            <person name="Shea T."/>
            <person name="Shenoy N."/>
            <person name="Sisk P."/>
            <person name="Stolte C."/>
            <person name="Sykes S."/>
            <person name="White J."/>
            <person name="Yandava C."/>
            <person name="Haas B."/>
            <person name="Henn M.R."/>
            <person name="Nusbaum C."/>
            <person name="Birren B."/>
        </authorList>
    </citation>
    <scope>NUCLEOTIDE SEQUENCE [LARGE SCALE GENOMIC DNA]</scope>
</reference>
<dbReference type="InParanoid" id="A0A1S0TKB3"/>
<organism evidence="1">
    <name type="scientific">Loa loa</name>
    <name type="common">Eye worm</name>
    <name type="synonym">Filaria loa</name>
    <dbReference type="NCBI Taxonomy" id="7209"/>
    <lineage>
        <taxon>Eukaryota</taxon>
        <taxon>Metazoa</taxon>
        <taxon>Ecdysozoa</taxon>
        <taxon>Nematoda</taxon>
        <taxon>Chromadorea</taxon>
        <taxon>Rhabditida</taxon>
        <taxon>Spirurina</taxon>
        <taxon>Spiruromorpha</taxon>
        <taxon>Filarioidea</taxon>
        <taxon>Onchocercidae</taxon>
        <taxon>Loa</taxon>
    </lineage>
</organism>
<gene>
    <name evidence="1" type="ORF">LOAG_13740</name>
</gene>
<sequence length="134" mass="15667">LEIKQIELNGIMGPVEFKLRMIPFCSVLITVHFQILFSCAKCQESRVQWLPRKLYVLQMSFNRWKTVLGGRASTFSNLTTGQHISWRYRQCYTVQIPLQIYLTDWSLSGLTGDCFVEKEWEIEKDLDNSVNISL</sequence>
<dbReference type="EMBL" id="JH712196">
    <property type="protein sequence ID" value="EFO14775.1"/>
    <property type="molecule type" value="Genomic_DNA"/>
</dbReference>
<dbReference type="CTD" id="9951212"/>
<feature type="non-terminal residue" evidence="1">
    <location>
        <position position="1"/>
    </location>
</feature>
<proteinExistence type="predicted"/>
<dbReference type="AlphaFoldDB" id="A0A1S0TKB3"/>
<accession>A0A1S0TKB3</accession>
<dbReference type="RefSeq" id="XP_003149294.1">
    <property type="nucleotide sequence ID" value="XM_003149246.1"/>
</dbReference>
<dbReference type="GeneID" id="9951212"/>